<dbReference type="EMBL" id="BAAAQX010000012">
    <property type="protein sequence ID" value="GAA2209340.1"/>
    <property type="molecule type" value="Genomic_DNA"/>
</dbReference>
<comment type="caution">
    <text evidence="2">The sequence shown here is derived from an EMBL/GenBank/DDBJ whole genome shotgun (WGS) entry which is preliminary data.</text>
</comment>
<evidence type="ECO:0000313" key="2">
    <source>
        <dbReference type="EMBL" id="GAA2209340.1"/>
    </source>
</evidence>
<reference evidence="2 3" key="1">
    <citation type="journal article" date="2019" name="Int. J. Syst. Evol. Microbiol.">
        <title>The Global Catalogue of Microorganisms (GCM) 10K type strain sequencing project: providing services to taxonomists for standard genome sequencing and annotation.</title>
        <authorList>
            <consortium name="The Broad Institute Genomics Platform"/>
            <consortium name="The Broad Institute Genome Sequencing Center for Infectious Disease"/>
            <person name="Wu L."/>
            <person name="Ma J."/>
        </authorList>
    </citation>
    <scope>NUCLEOTIDE SEQUENCE [LARGE SCALE GENOMIC DNA]</scope>
    <source>
        <strain evidence="2 3">JCM 16114</strain>
    </source>
</reference>
<protein>
    <submittedName>
        <fullName evidence="2">Uncharacterized protein</fullName>
    </submittedName>
</protein>
<feature type="region of interest" description="Disordered" evidence="1">
    <location>
        <begin position="33"/>
        <end position="86"/>
    </location>
</feature>
<keyword evidence="3" id="KW-1185">Reference proteome</keyword>
<sequence>MSRAEERVQEFIEDAMRRREGRRRAQAEFAERRAHGLKRRHATKLAHSGLNVAPQTDEESGVVPWPTPAPQSASDSCTETTWSWTW</sequence>
<proteinExistence type="predicted"/>
<evidence type="ECO:0000313" key="3">
    <source>
        <dbReference type="Proteomes" id="UP001499843"/>
    </source>
</evidence>
<dbReference type="Proteomes" id="UP001499843">
    <property type="component" value="Unassembled WGS sequence"/>
</dbReference>
<name>A0ABN3CJB8_9ACTN</name>
<gene>
    <name evidence="2" type="ORF">GCM10009850_047980</name>
</gene>
<evidence type="ECO:0000256" key="1">
    <source>
        <dbReference type="SAM" id="MobiDB-lite"/>
    </source>
</evidence>
<accession>A0ABN3CJB8</accession>
<feature type="compositionally biased region" description="Polar residues" evidence="1">
    <location>
        <begin position="70"/>
        <end position="86"/>
    </location>
</feature>
<feature type="compositionally biased region" description="Basic residues" evidence="1">
    <location>
        <begin position="35"/>
        <end position="44"/>
    </location>
</feature>
<organism evidence="2 3">
    <name type="scientific">Nonomuraea monospora</name>
    <dbReference type="NCBI Taxonomy" id="568818"/>
    <lineage>
        <taxon>Bacteria</taxon>
        <taxon>Bacillati</taxon>
        <taxon>Actinomycetota</taxon>
        <taxon>Actinomycetes</taxon>
        <taxon>Streptosporangiales</taxon>
        <taxon>Streptosporangiaceae</taxon>
        <taxon>Nonomuraea</taxon>
    </lineage>
</organism>